<reference evidence="1 2" key="1">
    <citation type="journal article" date="2023" name="G3 (Bethesda)">
        <title>A chromosome-length genome assembly and annotation of blackberry (Rubus argutus, cv. 'Hillquist').</title>
        <authorList>
            <person name="Bruna T."/>
            <person name="Aryal R."/>
            <person name="Dudchenko O."/>
            <person name="Sargent D.J."/>
            <person name="Mead D."/>
            <person name="Buti M."/>
            <person name="Cavallini A."/>
            <person name="Hytonen T."/>
            <person name="Andres J."/>
            <person name="Pham M."/>
            <person name="Weisz D."/>
            <person name="Mascagni F."/>
            <person name="Usai G."/>
            <person name="Natali L."/>
            <person name="Bassil N."/>
            <person name="Fernandez G.E."/>
            <person name="Lomsadze A."/>
            <person name="Armour M."/>
            <person name="Olukolu B."/>
            <person name="Poorten T."/>
            <person name="Britton C."/>
            <person name="Davik J."/>
            <person name="Ashrafi H."/>
            <person name="Aiden E.L."/>
            <person name="Borodovsky M."/>
            <person name="Worthington M."/>
        </authorList>
    </citation>
    <scope>NUCLEOTIDE SEQUENCE [LARGE SCALE GENOMIC DNA]</scope>
    <source>
        <strain evidence="1">PI 553951</strain>
    </source>
</reference>
<dbReference type="Proteomes" id="UP001457282">
    <property type="component" value="Unassembled WGS sequence"/>
</dbReference>
<dbReference type="EMBL" id="JBEDUW010000005">
    <property type="protein sequence ID" value="KAK9930321.1"/>
    <property type="molecule type" value="Genomic_DNA"/>
</dbReference>
<name>A0AAW1X1Y9_RUBAR</name>
<sequence length="92" mass="10052">MPMARSAPTPTALQFASSPPLKTLTVPTSVENGHEFEEKERRGTVTGFFFNPGSQFRSVITLSGSLFSRFSDSDATIFNIAAYENPNCRTTS</sequence>
<comment type="caution">
    <text evidence="1">The sequence shown here is derived from an EMBL/GenBank/DDBJ whole genome shotgun (WGS) entry which is preliminary data.</text>
</comment>
<organism evidence="1 2">
    <name type="scientific">Rubus argutus</name>
    <name type="common">Southern blackberry</name>
    <dbReference type="NCBI Taxonomy" id="59490"/>
    <lineage>
        <taxon>Eukaryota</taxon>
        <taxon>Viridiplantae</taxon>
        <taxon>Streptophyta</taxon>
        <taxon>Embryophyta</taxon>
        <taxon>Tracheophyta</taxon>
        <taxon>Spermatophyta</taxon>
        <taxon>Magnoliopsida</taxon>
        <taxon>eudicotyledons</taxon>
        <taxon>Gunneridae</taxon>
        <taxon>Pentapetalae</taxon>
        <taxon>rosids</taxon>
        <taxon>fabids</taxon>
        <taxon>Rosales</taxon>
        <taxon>Rosaceae</taxon>
        <taxon>Rosoideae</taxon>
        <taxon>Rosoideae incertae sedis</taxon>
        <taxon>Rubus</taxon>
    </lineage>
</organism>
<gene>
    <name evidence="1" type="ORF">M0R45_027360</name>
</gene>
<accession>A0AAW1X1Y9</accession>
<dbReference type="AlphaFoldDB" id="A0AAW1X1Y9"/>
<proteinExistence type="predicted"/>
<protein>
    <submittedName>
        <fullName evidence="1">Uncharacterized protein</fullName>
    </submittedName>
</protein>
<evidence type="ECO:0000313" key="2">
    <source>
        <dbReference type="Proteomes" id="UP001457282"/>
    </source>
</evidence>
<evidence type="ECO:0000313" key="1">
    <source>
        <dbReference type="EMBL" id="KAK9930321.1"/>
    </source>
</evidence>
<keyword evidence="2" id="KW-1185">Reference proteome</keyword>